<name>A0A7M7PPM6_STRPU</name>
<comment type="catalytic activity">
    <reaction evidence="16">
        <text>tetracosanoate + ATP + CoA = tetracosanoyl-CoA + AMP + diphosphate</text>
        <dbReference type="Rhea" id="RHEA:33639"/>
        <dbReference type="ChEBI" id="CHEBI:30616"/>
        <dbReference type="ChEBI" id="CHEBI:31014"/>
        <dbReference type="ChEBI" id="CHEBI:33019"/>
        <dbReference type="ChEBI" id="CHEBI:57287"/>
        <dbReference type="ChEBI" id="CHEBI:65052"/>
        <dbReference type="ChEBI" id="CHEBI:456215"/>
    </reaction>
    <physiologicalReaction direction="left-to-right" evidence="16">
        <dbReference type="Rhea" id="RHEA:33640"/>
    </physiologicalReaction>
</comment>
<dbReference type="KEGG" id="spu:592937"/>
<dbReference type="InParanoid" id="A0A7M7PPM6"/>
<comment type="catalytic activity">
    <reaction evidence="14">
        <text>a very long-chain fatty acid + ATP + CoA = a very long-chain fatty acyl-CoA + AMP + diphosphate</text>
        <dbReference type="Rhea" id="RHEA:54536"/>
        <dbReference type="ChEBI" id="CHEBI:30616"/>
        <dbReference type="ChEBI" id="CHEBI:33019"/>
        <dbReference type="ChEBI" id="CHEBI:57287"/>
        <dbReference type="ChEBI" id="CHEBI:58950"/>
        <dbReference type="ChEBI" id="CHEBI:138261"/>
        <dbReference type="ChEBI" id="CHEBI:456215"/>
    </reaction>
    <physiologicalReaction direction="left-to-right" evidence="14">
        <dbReference type="Rhea" id="RHEA:54537"/>
    </physiologicalReaction>
</comment>
<dbReference type="SUPFAM" id="SSF56801">
    <property type="entry name" value="Acetyl-CoA synthetase-like"/>
    <property type="match status" value="1"/>
</dbReference>
<keyword evidence="4" id="KW-1003">Cell membrane</keyword>
<dbReference type="NCBIfam" id="NF006134">
    <property type="entry name" value="PRK08279.1"/>
    <property type="match status" value="1"/>
</dbReference>
<organism evidence="19 20">
    <name type="scientific">Strongylocentrotus purpuratus</name>
    <name type="common">Purple sea urchin</name>
    <dbReference type="NCBI Taxonomy" id="7668"/>
    <lineage>
        <taxon>Eukaryota</taxon>
        <taxon>Metazoa</taxon>
        <taxon>Echinodermata</taxon>
        <taxon>Eleutherozoa</taxon>
        <taxon>Echinozoa</taxon>
        <taxon>Echinoidea</taxon>
        <taxon>Euechinoidea</taxon>
        <taxon>Echinacea</taxon>
        <taxon>Camarodonta</taxon>
        <taxon>Echinidea</taxon>
        <taxon>Strongylocentrotidae</taxon>
        <taxon>Strongylocentrotus</taxon>
    </lineage>
</organism>
<keyword evidence="9" id="KW-0067">ATP-binding</keyword>
<dbReference type="GO" id="GO:0005524">
    <property type="term" value="F:ATP binding"/>
    <property type="evidence" value="ECO:0007669"/>
    <property type="project" value="UniProtKB-KW"/>
</dbReference>
<dbReference type="InterPro" id="IPR045851">
    <property type="entry name" value="AMP-bd_C_sf"/>
</dbReference>
<dbReference type="PANTHER" id="PTHR43107">
    <property type="entry name" value="LONG-CHAIN FATTY ACID TRANSPORT PROTEIN"/>
    <property type="match status" value="1"/>
</dbReference>
<proteinExistence type="inferred from homology"/>
<dbReference type="Gene3D" id="3.30.300.30">
    <property type="match status" value="1"/>
</dbReference>
<dbReference type="GO" id="GO:0005324">
    <property type="term" value="F:long-chain fatty acid transmembrane transporter activity"/>
    <property type="evidence" value="ECO:0000318"/>
    <property type="project" value="GO_Central"/>
</dbReference>
<reference evidence="19" key="2">
    <citation type="submission" date="2021-01" db="UniProtKB">
        <authorList>
            <consortium name="EnsemblMetazoa"/>
        </authorList>
    </citation>
    <scope>IDENTIFICATION</scope>
</reference>
<dbReference type="Gene3D" id="3.40.50.12780">
    <property type="entry name" value="N-terminal domain of ligase-like"/>
    <property type="match status" value="1"/>
</dbReference>
<evidence type="ECO:0000256" key="17">
    <source>
        <dbReference type="SAM" id="Phobius"/>
    </source>
</evidence>
<dbReference type="EC" id="6.2.1.3" evidence="13"/>
<dbReference type="GO" id="GO:0005789">
    <property type="term" value="C:endoplasmic reticulum membrane"/>
    <property type="evidence" value="ECO:0000318"/>
    <property type="project" value="GO_Central"/>
</dbReference>
<dbReference type="PROSITE" id="PS00455">
    <property type="entry name" value="AMP_BINDING"/>
    <property type="match status" value="1"/>
</dbReference>
<dbReference type="InterPro" id="IPR042099">
    <property type="entry name" value="ANL_N_sf"/>
</dbReference>
<evidence type="ECO:0000256" key="11">
    <source>
        <dbReference type="ARBA" id="ARBA00023136"/>
    </source>
</evidence>
<keyword evidence="11 17" id="KW-0472">Membrane</keyword>
<evidence type="ECO:0000256" key="15">
    <source>
        <dbReference type="ARBA" id="ARBA00041297"/>
    </source>
</evidence>
<comment type="catalytic activity">
    <reaction evidence="12">
        <text>a long-chain fatty acid + ATP + CoA = a long-chain fatty acyl-CoA + AMP + diphosphate</text>
        <dbReference type="Rhea" id="RHEA:15421"/>
        <dbReference type="ChEBI" id="CHEBI:30616"/>
        <dbReference type="ChEBI" id="CHEBI:33019"/>
        <dbReference type="ChEBI" id="CHEBI:57287"/>
        <dbReference type="ChEBI" id="CHEBI:57560"/>
        <dbReference type="ChEBI" id="CHEBI:83139"/>
        <dbReference type="ChEBI" id="CHEBI:456215"/>
        <dbReference type="EC" id="6.2.1.3"/>
    </reaction>
    <physiologicalReaction direction="left-to-right" evidence="12">
        <dbReference type="Rhea" id="RHEA:15422"/>
    </physiologicalReaction>
</comment>
<dbReference type="GO" id="GO:0090434">
    <property type="term" value="F:oleoyl-CoA ligase activity"/>
    <property type="evidence" value="ECO:0000318"/>
    <property type="project" value="GO_Central"/>
</dbReference>
<keyword evidence="6 17" id="KW-0812">Transmembrane</keyword>
<keyword evidence="5" id="KW-0436">Ligase</keyword>
<comment type="subcellular location">
    <subcellularLocation>
        <location evidence="1">Cell membrane</location>
        <topology evidence="1">Multi-pass membrane protein</topology>
    </subcellularLocation>
</comment>
<evidence type="ECO:0000256" key="16">
    <source>
        <dbReference type="ARBA" id="ARBA00048666"/>
    </source>
</evidence>
<sequence>MLFKAAHVLRAVIEYLPSAKMIVKLALFGGLAAALRGFASLDWWLVLAIIFVVYLLTGGWEFVYIAIVTFPRDFKGLITLIKLNIYLRSKLRNNHMTHDVFRYSAERYPDKLALVLDDQKWTLRDLEMYSNAVANLFFERGYQKGDTVALLMDNRPEFVGLWLGLSKIGVVSAFINHNLRRDGLTHCINVANSKAVVFASELSDVVREVHPSLRNVECYSTGPLAEPIAFSSHNVDSLIKATSSLPPPIIGGRSLKDTVFYVYTSGTTGLPKAAVITHSRLLFMAKSIAESFNITSDDTIYCALPLYHSAAGCLGVGQLIINGTTMAMRKKFSASNFWLDCIRYNATVTQYIGEICRYLYSQPNRPEETKHQLRLAMGNGLRPELWNEFKDRFNITKIGEFYGATEGNGNIANMTGQPGAVGFNSIIVPWAYPVFLIKIDPETGAIIRNSKGLCMRAKPGEPGQLVGKIRKGDPVRDFHGYADRQANSKKVVYDVLKKGDSAFLSGDVLVMDKFGYFYFRDRSGDTFRWKGENVSTTEVETIISKTIGLNDTVVYGVEVPGSEGRAGMAAIVDPNGALNIPDLFHKLKANLPGYAVPLFIRMVTKVDTTGTYKLKKVQIRKEAFDINIVKDKLYYLNARAGRYEELTSAAHQDIKSGQIRL</sequence>
<evidence type="ECO:0000256" key="14">
    <source>
        <dbReference type="ARBA" id="ARBA00036527"/>
    </source>
</evidence>
<dbReference type="OMA" id="HHGLIMR"/>
<dbReference type="FunCoup" id="A0A7M7PPM6">
    <property type="interactions" value="114"/>
</dbReference>
<evidence type="ECO:0000256" key="6">
    <source>
        <dbReference type="ARBA" id="ARBA00022692"/>
    </source>
</evidence>
<dbReference type="OrthoDB" id="288590at2759"/>
<keyword evidence="8" id="KW-0276">Fatty acid metabolism</keyword>
<evidence type="ECO:0000256" key="3">
    <source>
        <dbReference type="ARBA" id="ARBA00022448"/>
    </source>
</evidence>
<dbReference type="Pfam" id="PF00501">
    <property type="entry name" value="AMP-binding"/>
    <property type="match status" value="1"/>
</dbReference>
<dbReference type="GO" id="GO:0001579">
    <property type="term" value="P:medium-chain fatty acid transport"/>
    <property type="evidence" value="ECO:0000318"/>
    <property type="project" value="GO_Central"/>
</dbReference>
<dbReference type="FunFam" id="3.30.300.30:FF:000002">
    <property type="entry name" value="Long-chain fatty acid transport protein 1"/>
    <property type="match status" value="1"/>
</dbReference>
<dbReference type="Proteomes" id="UP000007110">
    <property type="component" value="Unassembled WGS sequence"/>
</dbReference>
<dbReference type="InterPro" id="IPR000873">
    <property type="entry name" value="AMP-dep_synth/lig_dom"/>
</dbReference>
<dbReference type="PANTHER" id="PTHR43107:SF15">
    <property type="entry name" value="FATTY ACID TRANSPORT PROTEIN 3, ISOFORM A"/>
    <property type="match status" value="1"/>
</dbReference>
<protein>
    <recommendedName>
        <fullName evidence="13">long-chain-fatty-acid--CoA ligase</fullName>
        <ecNumber evidence="13">6.2.1.3</ecNumber>
    </recommendedName>
    <alternativeName>
        <fullName evidence="15">Long-chain-fatty-acid--CoA ligase</fullName>
    </alternativeName>
</protein>
<evidence type="ECO:0000256" key="13">
    <source>
        <dbReference type="ARBA" id="ARBA00026121"/>
    </source>
</evidence>
<feature type="transmembrane region" description="Helical" evidence="17">
    <location>
        <begin position="45"/>
        <end position="67"/>
    </location>
</feature>
<evidence type="ECO:0000256" key="8">
    <source>
        <dbReference type="ARBA" id="ARBA00022832"/>
    </source>
</evidence>
<evidence type="ECO:0000259" key="18">
    <source>
        <dbReference type="Pfam" id="PF00501"/>
    </source>
</evidence>
<keyword evidence="10 17" id="KW-1133">Transmembrane helix</keyword>
<evidence type="ECO:0000256" key="7">
    <source>
        <dbReference type="ARBA" id="ARBA00022741"/>
    </source>
</evidence>
<dbReference type="GeneID" id="592937"/>
<evidence type="ECO:0000256" key="1">
    <source>
        <dbReference type="ARBA" id="ARBA00004651"/>
    </source>
</evidence>
<accession>A0A7M7PPM6</accession>
<dbReference type="GO" id="GO:0044539">
    <property type="term" value="P:long-chain fatty acid import into cell"/>
    <property type="evidence" value="ECO:0000318"/>
    <property type="project" value="GO_Central"/>
</dbReference>
<dbReference type="GO" id="GO:0005886">
    <property type="term" value="C:plasma membrane"/>
    <property type="evidence" value="ECO:0000318"/>
    <property type="project" value="GO_Central"/>
</dbReference>
<evidence type="ECO:0000313" key="19">
    <source>
        <dbReference type="EnsemblMetazoa" id="XP_030853206"/>
    </source>
</evidence>
<evidence type="ECO:0000313" key="20">
    <source>
        <dbReference type="Proteomes" id="UP000007110"/>
    </source>
</evidence>
<dbReference type="RefSeq" id="XP_030853206.1">
    <property type="nucleotide sequence ID" value="XM_030997346.1"/>
</dbReference>
<keyword evidence="7" id="KW-0547">Nucleotide-binding</keyword>
<evidence type="ECO:0000256" key="12">
    <source>
        <dbReference type="ARBA" id="ARBA00024484"/>
    </source>
</evidence>
<dbReference type="InterPro" id="IPR020845">
    <property type="entry name" value="AMP-binding_CS"/>
</dbReference>
<dbReference type="FunFam" id="3.40.50.12780:FF:000005">
    <property type="entry name" value="Solute carrier family 27 member 6"/>
    <property type="match status" value="1"/>
</dbReference>
<dbReference type="GO" id="GO:0001676">
    <property type="term" value="P:long-chain fatty acid metabolic process"/>
    <property type="evidence" value="ECO:0000318"/>
    <property type="project" value="GO_Central"/>
</dbReference>
<feature type="domain" description="AMP-dependent synthetase/ligase" evidence="18">
    <location>
        <begin position="101"/>
        <end position="465"/>
    </location>
</feature>
<evidence type="ECO:0000256" key="9">
    <source>
        <dbReference type="ARBA" id="ARBA00022840"/>
    </source>
</evidence>
<evidence type="ECO:0000256" key="10">
    <source>
        <dbReference type="ARBA" id="ARBA00022989"/>
    </source>
</evidence>
<dbReference type="EnsemblMetazoa" id="XM_030997346">
    <property type="protein sequence ID" value="XP_030853206"/>
    <property type="gene ID" value="LOC592937"/>
</dbReference>
<keyword evidence="3" id="KW-0813">Transport</keyword>
<keyword evidence="20" id="KW-1185">Reference proteome</keyword>
<evidence type="ECO:0000256" key="5">
    <source>
        <dbReference type="ARBA" id="ARBA00022598"/>
    </source>
</evidence>
<evidence type="ECO:0000256" key="4">
    <source>
        <dbReference type="ARBA" id="ARBA00022475"/>
    </source>
</evidence>
<keyword evidence="8" id="KW-0443">Lipid metabolism</keyword>
<reference evidence="20" key="1">
    <citation type="submission" date="2015-02" db="EMBL/GenBank/DDBJ databases">
        <title>Genome sequencing for Strongylocentrotus purpuratus.</title>
        <authorList>
            <person name="Murali S."/>
            <person name="Liu Y."/>
            <person name="Vee V."/>
            <person name="English A."/>
            <person name="Wang M."/>
            <person name="Skinner E."/>
            <person name="Han Y."/>
            <person name="Muzny D.M."/>
            <person name="Worley K.C."/>
            <person name="Gibbs R.A."/>
        </authorList>
    </citation>
    <scope>NUCLEOTIDE SEQUENCE</scope>
</reference>
<comment type="similarity">
    <text evidence="2">Belongs to the ATP-dependent AMP-binding enzyme family.</text>
</comment>
<dbReference type="AlphaFoldDB" id="A0A7M7PPM6"/>
<evidence type="ECO:0000256" key="2">
    <source>
        <dbReference type="ARBA" id="ARBA00006432"/>
    </source>
</evidence>